<dbReference type="InterPro" id="IPR042070">
    <property type="entry name" value="PucR_C-HTH_sf"/>
</dbReference>
<dbReference type="InterPro" id="IPR041522">
    <property type="entry name" value="CdaR_GGDEF"/>
</dbReference>
<dbReference type="Gene3D" id="3.30.450.40">
    <property type="match status" value="1"/>
</dbReference>
<proteinExistence type="inferred from homology"/>
<dbReference type="InterPro" id="IPR029016">
    <property type="entry name" value="GAF-like_dom_sf"/>
</dbReference>
<dbReference type="Gene3D" id="1.10.10.2840">
    <property type="entry name" value="PucR C-terminal helix-turn-helix domain"/>
    <property type="match status" value="1"/>
</dbReference>
<gene>
    <name evidence="3" type="primary">mrqR3</name>
</gene>
<organism evidence="3">
    <name type="scientific">Streptomyces griseoruber</name>
    <dbReference type="NCBI Taxonomy" id="1943"/>
    <lineage>
        <taxon>Bacteria</taxon>
        <taxon>Bacillati</taxon>
        <taxon>Actinomycetota</taxon>
        <taxon>Actinomycetes</taxon>
        <taxon>Kitasatosporales</taxon>
        <taxon>Streptomycetaceae</taxon>
        <taxon>Streptomyces</taxon>
    </lineage>
</organism>
<dbReference type="EMBL" id="KX817190">
    <property type="protein sequence ID" value="AQW35027.1"/>
    <property type="molecule type" value="Genomic_DNA"/>
</dbReference>
<dbReference type="Pfam" id="PF13556">
    <property type="entry name" value="HTH_30"/>
    <property type="match status" value="1"/>
</dbReference>
<sequence length="644" mass="70105">MSQDTATLSGVLTYLELLASRAPRGAFSQPAAHARRVGAPPGLMRELERAKELALGIEQWMTDLDRRKNELALLMDSARDLTEQHDLDALLTTLVRRSRLLLHFDMAWALLLDGQGTVCIRASDGAISDRNEVVRIPAREGLRAIESVGRTPVWTSDYLRDDAVERSEEVESVVMDEGLTAVLAVPLCVGDNVVGVVFGGDRVSRSYTADEVALMSALSDYGAAAMKWVRAVEYTHGRISDLTLEVDRLRARERTREQTAGRGRELVELALQGVDLDAFAATVGAALGGSVWLRDENDEILAHSGRRWEGDERELAEAVFTARAEHRTVQPADGVTVAPVRAGDEDLGALVLCGHDPRHKPDPTLVQYAVQATGILAMLNRSTESADRKVRDEALEELINGVPSSRRWQRRLQRLGLDLSSRHAVIVTRVQVGDRQRVSTWASTFVWLRGGAKTLHDGHLVLLLPHSDAREAARDVMQRLGETLGRPVPVGAAAAHGGPKELLAAYREAVVCLDVLTVLGKEGMETPAMADELGFVGMLLGGNRDIGAFIEQVLGPVISYDEQRSTTLAATLEAYFDAGASPTYAAEALQVHPNTVARRLERISQLLGPDWQQPGPALEIQLALRLHKVGKSLRDTGAPGTEAD</sequence>
<dbReference type="PANTHER" id="PTHR33744">
    <property type="entry name" value="CARBOHYDRATE DIACID REGULATOR"/>
    <property type="match status" value="1"/>
</dbReference>
<evidence type="ECO:0000256" key="1">
    <source>
        <dbReference type="ARBA" id="ARBA00006754"/>
    </source>
</evidence>
<accession>A0A1S6QMK9</accession>
<dbReference type="AlphaFoldDB" id="A0A1S6QMK9"/>
<evidence type="ECO:0000313" key="3">
    <source>
        <dbReference type="EMBL" id="AQW35027.1"/>
    </source>
</evidence>
<dbReference type="InterPro" id="IPR051448">
    <property type="entry name" value="CdaR-like_regulators"/>
</dbReference>
<protein>
    <submittedName>
        <fullName evidence="3">Transcriptional regulator</fullName>
    </submittedName>
</protein>
<dbReference type="Pfam" id="PF13185">
    <property type="entry name" value="GAF_2"/>
    <property type="match status" value="1"/>
</dbReference>
<dbReference type="InterPro" id="IPR025736">
    <property type="entry name" value="PucR_C-HTH_dom"/>
</dbReference>
<dbReference type="InterPro" id="IPR003018">
    <property type="entry name" value="GAF"/>
</dbReference>
<evidence type="ECO:0000259" key="2">
    <source>
        <dbReference type="SMART" id="SM00065"/>
    </source>
</evidence>
<dbReference type="SUPFAM" id="SSF55781">
    <property type="entry name" value="GAF domain-like"/>
    <property type="match status" value="1"/>
</dbReference>
<feature type="domain" description="GAF" evidence="2">
    <location>
        <begin position="86"/>
        <end position="236"/>
    </location>
</feature>
<name>A0A1S6QMK9_9ACTN</name>
<dbReference type="PANTHER" id="PTHR33744:SF1">
    <property type="entry name" value="DNA-BINDING TRANSCRIPTIONAL ACTIVATOR ADER"/>
    <property type="match status" value="1"/>
</dbReference>
<dbReference type="Pfam" id="PF17853">
    <property type="entry name" value="GGDEF_2"/>
    <property type="match status" value="1"/>
</dbReference>
<comment type="similarity">
    <text evidence="1">Belongs to the CdaR family.</text>
</comment>
<reference evidence="3" key="1">
    <citation type="submission" date="2016-09" db="EMBL/GenBank/DDBJ databases">
        <authorList>
            <person name="Capua I."/>
            <person name="De Benedictis P."/>
            <person name="Joannis T."/>
            <person name="Lombin L.H."/>
            <person name="Cattoli G."/>
        </authorList>
    </citation>
    <scope>NUCLEOTIDE SEQUENCE</scope>
    <source>
        <strain evidence="3">Sgr29</strain>
    </source>
</reference>
<dbReference type="SMART" id="SM00065">
    <property type="entry name" value="GAF"/>
    <property type="match status" value="1"/>
</dbReference>